<evidence type="ECO:0000256" key="1">
    <source>
        <dbReference type="SAM" id="MobiDB-lite"/>
    </source>
</evidence>
<organism evidence="2 3">
    <name type="scientific">Kaustia mangrovi</name>
    <dbReference type="NCBI Taxonomy" id="2593653"/>
    <lineage>
        <taxon>Bacteria</taxon>
        <taxon>Pseudomonadati</taxon>
        <taxon>Pseudomonadota</taxon>
        <taxon>Alphaproteobacteria</taxon>
        <taxon>Hyphomicrobiales</taxon>
        <taxon>Parvibaculaceae</taxon>
        <taxon>Kaustia</taxon>
    </lineage>
</organism>
<dbReference type="AlphaFoldDB" id="A0A7S8C3A8"/>
<proteinExistence type="predicted"/>
<dbReference type="RefSeq" id="WP_213163843.1">
    <property type="nucleotide sequence ID" value="NZ_CP058214.1"/>
</dbReference>
<dbReference type="KEGG" id="kmn:HW532_07780"/>
<dbReference type="Pfam" id="PF10116">
    <property type="entry name" value="Host_attach"/>
    <property type="match status" value="1"/>
</dbReference>
<gene>
    <name evidence="2" type="ORF">HW532_07780</name>
</gene>
<accession>A0A7S8C3A8</accession>
<dbReference type="EMBL" id="CP058214">
    <property type="protein sequence ID" value="QPC42608.1"/>
    <property type="molecule type" value="Genomic_DNA"/>
</dbReference>
<sequence>MKPTRTWILIADGARGKVLLNEGPGRGLRALEGLEFSEDVPPTRDIDADRPGRSFDSHGEGRHAMEPPSDPHRQRKEAFARRLAEVLAKGCRRNDFDQLVIVAPPSALGDLRNALAPEVKARVKAELPKDLTRTDMTELPRHLETVLAV</sequence>
<protein>
    <submittedName>
        <fullName evidence="2">Host attachment protein</fullName>
    </submittedName>
</protein>
<feature type="compositionally biased region" description="Basic and acidic residues" evidence="1">
    <location>
        <begin position="41"/>
        <end position="76"/>
    </location>
</feature>
<dbReference type="Proteomes" id="UP000593594">
    <property type="component" value="Chromosome"/>
</dbReference>
<reference evidence="2 3" key="1">
    <citation type="submission" date="2020-06" db="EMBL/GenBank/DDBJ databases">
        <title>Genome sequence of 2 isolates from Red Sea Mangroves.</title>
        <authorList>
            <person name="Sefrji F."/>
            <person name="Michoud G."/>
            <person name="Merlino G."/>
            <person name="Daffonchio D."/>
        </authorList>
    </citation>
    <scope>NUCLEOTIDE SEQUENCE [LARGE SCALE GENOMIC DNA]</scope>
    <source>
        <strain evidence="2 3">R1DC25</strain>
    </source>
</reference>
<keyword evidence="3" id="KW-1185">Reference proteome</keyword>
<evidence type="ECO:0000313" key="2">
    <source>
        <dbReference type="EMBL" id="QPC42608.1"/>
    </source>
</evidence>
<evidence type="ECO:0000313" key="3">
    <source>
        <dbReference type="Proteomes" id="UP000593594"/>
    </source>
</evidence>
<dbReference type="InterPro" id="IPR019291">
    <property type="entry name" value="Host_attachment_protein"/>
</dbReference>
<feature type="region of interest" description="Disordered" evidence="1">
    <location>
        <begin position="39"/>
        <end position="76"/>
    </location>
</feature>
<name>A0A7S8C3A8_9HYPH</name>